<dbReference type="PANTHER" id="PTHR22870:SF155">
    <property type="entry name" value="E3 UBIQUITIN-PROTEIN LIGASE HERC1-RELATED"/>
    <property type="match status" value="1"/>
</dbReference>
<dbReference type="EMBL" id="CAMXCT020000968">
    <property type="protein sequence ID" value="CAL1138575.1"/>
    <property type="molecule type" value="Genomic_DNA"/>
</dbReference>
<dbReference type="Pfam" id="PF13540">
    <property type="entry name" value="RCC1_2"/>
    <property type="match status" value="1"/>
</dbReference>
<name>A0A9P1C513_9DINO</name>
<proteinExistence type="predicted"/>
<evidence type="ECO:0000313" key="6">
    <source>
        <dbReference type="EMBL" id="CAL4772512.1"/>
    </source>
</evidence>
<dbReference type="EMBL" id="CAMXCT010000968">
    <property type="protein sequence ID" value="CAI3985200.1"/>
    <property type="molecule type" value="Genomic_DNA"/>
</dbReference>
<dbReference type="EMBL" id="CAMXCT030000968">
    <property type="protein sequence ID" value="CAL4772512.1"/>
    <property type="molecule type" value="Genomic_DNA"/>
</dbReference>
<dbReference type="PROSITE" id="PS50012">
    <property type="entry name" value="RCC1_3"/>
    <property type="match status" value="5"/>
</dbReference>
<dbReference type="AlphaFoldDB" id="A0A9P1C513"/>
<evidence type="ECO:0000256" key="1">
    <source>
        <dbReference type="ARBA" id="ARBA00022737"/>
    </source>
</evidence>
<dbReference type="Gene3D" id="2.130.10.30">
    <property type="entry name" value="Regulator of chromosome condensation 1/beta-lactamase-inhibitor protein II"/>
    <property type="match status" value="2"/>
</dbReference>
<keyword evidence="6" id="KW-0675">Receptor</keyword>
<evidence type="ECO:0000259" key="4">
    <source>
        <dbReference type="Pfam" id="PF25390"/>
    </source>
</evidence>
<keyword evidence="7" id="KW-1185">Reference proteome</keyword>
<feature type="domain" description="RCC1-like" evidence="4">
    <location>
        <begin position="11"/>
        <end position="352"/>
    </location>
</feature>
<gene>
    <name evidence="5" type="ORF">C1SCF055_LOCUS12676</name>
</gene>
<feature type="repeat" description="RCC1" evidence="2">
    <location>
        <begin position="210"/>
        <end position="270"/>
    </location>
</feature>
<reference evidence="6 7" key="2">
    <citation type="submission" date="2024-05" db="EMBL/GenBank/DDBJ databases">
        <authorList>
            <person name="Chen Y."/>
            <person name="Shah S."/>
            <person name="Dougan E. K."/>
            <person name="Thang M."/>
            <person name="Chan C."/>
        </authorList>
    </citation>
    <scope>NUCLEOTIDE SEQUENCE [LARGE SCALE GENOMIC DNA]</scope>
</reference>
<feature type="repeat" description="RCC1" evidence="2">
    <location>
        <begin position="107"/>
        <end position="156"/>
    </location>
</feature>
<evidence type="ECO:0000256" key="2">
    <source>
        <dbReference type="PROSITE-ProRule" id="PRU00235"/>
    </source>
</evidence>
<feature type="compositionally biased region" description="Basic and acidic residues" evidence="3">
    <location>
        <begin position="360"/>
        <end position="373"/>
    </location>
</feature>
<dbReference type="Pfam" id="PF25390">
    <property type="entry name" value="WD40_RLD"/>
    <property type="match status" value="1"/>
</dbReference>
<keyword evidence="1" id="KW-0677">Repeat</keyword>
<feature type="repeat" description="RCC1" evidence="2">
    <location>
        <begin position="157"/>
        <end position="209"/>
    </location>
</feature>
<dbReference type="InterPro" id="IPR058923">
    <property type="entry name" value="RCC1-like_dom"/>
</dbReference>
<dbReference type="InterPro" id="IPR051210">
    <property type="entry name" value="Ub_ligase/GEF_domain"/>
</dbReference>
<evidence type="ECO:0000313" key="7">
    <source>
        <dbReference type="Proteomes" id="UP001152797"/>
    </source>
</evidence>
<dbReference type="Proteomes" id="UP001152797">
    <property type="component" value="Unassembled WGS sequence"/>
</dbReference>
<accession>A0A9P1C513</accession>
<comment type="caution">
    <text evidence="5">The sequence shown here is derived from an EMBL/GenBank/DDBJ whole genome shotgun (WGS) entry which is preliminary data.</text>
</comment>
<dbReference type="OrthoDB" id="8068875at2759"/>
<reference evidence="5" key="1">
    <citation type="submission" date="2022-10" db="EMBL/GenBank/DDBJ databases">
        <authorList>
            <person name="Chen Y."/>
            <person name="Dougan E. K."/>
            <person name="Chan C."/>
            <person name="Rhodes N."/>
            <person name="Thang M."/>
        </authorList>
    </citation>
    <scope>NUCLEOTIDE SEQUENCE</scope>
</reference>
<feature type="repeat" description="RCC1" evidence="2">
    <location>
        <begin position="323"/>
        <end position="418"/>
    </location>
</feature>
<feature type="region of interest" description="Disordered" evidence="3">
    <location>
        <begin position="360"/>
        <end position="393"/>
    </location>
</feature>
<dbReference type="SUPFAM" id="SSF50985">
    <property type="entry name" value="RCC1/BLIP-II"/>
    <property type="match status" value="1"/>
</dbReference>
<dbReference type="InterPro" id="IPR009091">
    <property type="entry name" value="RCC1/BLIP-II"/>
</dbReference>
<evidence type="ECO:0000256" key="3">
    <source>
        <dbReference type="SAM" id="MobiDB-lite"/>
    </source>
</evidence>
<sequence length="465" mass="49807">MQIFVAGNPLLGWQKRESKAQEKRGFVGEHAQLQLIACGGMHSAAVEKDGSCWLWGHGEYGQNASAELEDIWKPSLLSAVDPISRMKIKVMSVALGMEHCLMISTNLELFSWGRNHRGQLGLGTTTDTCEPTFVAALAKASSVAAGEDHSAGITPGGEVYTWGNAECGKLGHGSSMIRSAMSFPKQINMETRVKKVNCGPLHTALIGNNGELLTFGAGWFGRLGHGDMNNQYSPKLVEQVLQDLGSDLKGSPRFLDVTCGSFHTCVICEGSMLWVCGRDYLVCESDHITTPLLFGRIEEGAAQPEIVTVVAGANHTLCLTRSGNLWGWGDNSKGQLGLGGGSPDHALPTLISCKGWRGRESTGREAKDSKEPTDTELTAPPESPTKSGKLKSKARIVEAPEVMGVACGYAHSMAVTDTGDIWAWGLQSGGRLALKVPFDGKFCPIPQKVHPSWKLVEKQPPGRGG</sequence>
<protein>
    <submittedName>
        <fullName evidence="6">Ultraviolet-B receptor UVR8</fullName>
    </submittedName>
</protein>
<dbReference type="InterPro" id="IPR000408">
    <property type="entry name" value="Reg_chr_condens"/>
</dbReference>
<dbReference type="PANTHER" id="PTHR22870">
    <property type="entry name" value="REGULATOR OF CHROMOSOME CONDENSATION"/>
    <property type="match status" value="1"/>
</dbReference>
<evidence type="ECO:0000313" key="5">
    <source>
        <dbReference type="EMBL" id="CAI3985200.1"/>
    </source>
</evidence>
<dbReference type="PROSITE" id="PS00626">
    <property type="entry name" value="RCC1_2"/>
    <property type="match status" value="2"/>
</dbReference>
<organism evidence="5">
    <name type="scientific">Cladocopium goreaui</name>
    <dbReference type="NCBI Taxonomy" id="2562237"/>
    <lineage>
        <taxon>Eukaryota</taxon>
        <taxon>Sar</taxon>
        <taxon>Alveolata</taxon>
        <taxon>Dinophyceae</taxon>
        <taxon>Suessiales</taxon>
        <taxon>Symbiodiniaceae</taxon>
        <taxon>Cladocopium</taxon>
    </lineage>
</organism>
<feature type="repeat" description="RCC1" evidence="2">
    <location>
        <begin position="50"/>
        <end position="106"/>
    </location>
</feature>
<dbReference type="PRINTS" id="PR00633">
    <property type="entry name" value="RCCNDNSATION"/>
</dbReference>